<dbReference type="PANTHER" id="PTHR44366">
    <property type="entry name" value="UDP-N-ACETYLGLUCOSAMINE--PEPTIDE N-ACETYLGLUCOSAMINYLTRANSFERASE 110 KDA SUBUNIT"/>
    <property type="match status" value="1"/>
</dbReference>
<reference evidence="2" key="1">
    <citation type="journal article" date="2015" name="Int. J. Syst. Evol. Microbiol.">
        <title>Rhizobium alvei sp. nov., isolated from a freshwater river.</title>
        <authorList>
            <person name="Sheu S.Y."/>
            <person name="Huang H.W."/>
            <person name="Young C.C."/>
            <person name="Chen W.M."/>
        </authorList>
    </citation>
    <scope>NUCLEOTIDE SEQUENCE</scope>
    <source>
        <strain evidence="2">TNR-22</strain>
    </source>
</reference>
<dbReference type="PROSITE" id="PS50005">
    <property type="entry name" value="TPR"/>
    <property type="match status" value="4"/>
</dbReference>
<keyword evidence="1" id="KW-0802">TPR repeat</keyword>
<dbReference type="Proteomes" id="UP001174932">
    <property type="component" value="Unassembled WGS sequence"/>
</dbReference>
<dbReference type="SUPFAM" id="SSF53756">
    <property type="entry name" value="UDP-Glycosyltransferase/glycogen phosphorylase"/>
    <property type="match status" value="3"/>
</dbReference>
<keyword evidence="3" id="KW-1185">Reference proteome</keyword>
<feature type="repeat" description="TPR" evidence="1">
    <location>
        <begin position="819"/>
        <end position="852"/>
    </location>
</feature>
<evidence type="ECO:0000313" key="2">
    <source>
        <dbReference type="EMBL" id="MDO6963928.1"/>
    </source>
</evidence>
<reference evidence="2" key="2">
    <citation type="submission" date="2023-07" db="EMBL/GenBank/DDBJ databases">
        <authorList>
            <person name="Shen H."/>
        </authorList>
    </citation>
    <scope>NUCLEOTIDE SEQUENCE</scope>
    <source>
        <strain evidence="2">TNR-22</strain>
    </source>
</reference>
<organism evidence="2 3">
    <name type="scientific">Rhizobium alvei</name>
    <dbReference type="NCBI Taxonomy" id="1132659"/>
    <lineage>
        <taxon>Bacteria</taxon>
        <taxon>Pseudomonadati</taxon>
        <taxon>Pseudomonadota</taxon>
        <taxon>Alphaproteobacteria</taxon>
        <taxon>Hyphomicrobiales</taxon>
        <taxon>Rhizobiaceae</taxon>
        <taxon>Rhizobium/Agrobacterium group</taxon>
        <taxon>Rhizobium</taxon>
    </lineage>
</organism>
<sequence length="1672" mass="184016">MTIGEKPVEPDAADLNQCRRLIAGGQVREALLAVETLIAAGKENAALRQLHGIALYLTGRARDSLPQFERAQFLDPDQPSIYQNHSMALLACGETEAAIAMARRAVGMRPDNIGGRINLALALIRARNFTEAEEHILAGLQIEPGNLSLMTQAAHVMAETRRFDEAEAFIAPVLSEQPNNLDALFVRAVVLQARDRFEEAVAVYDRVLEISPGHEAAFINKGVALRDSGRAEAARRHFASGLAQRPDWPVLRYNLAVSNLYAGDWTNAWPDFELRFLITPALEKTPVPESPRWLGEDIAGRTLLVIHEQGFGDTFQFIRFLLWASHKAGRVVFLCPSRLHAILSRLTLFRDGQIGLVPDDRPIPAHDLHVPLLSLAGYSGLRPDTVPVVVPRIALEEERVRKWSAFGNPRPGRWRIGLSWQGNPTASIDKGRSINLAAMASLGRLARKADFISLQRHFGLEQAAPSGLEILSPGGDFDAGTDAFVDTAAMMISLDLIITSDTAVAHLAGLLGRPVWLFLKQVPDWRWGGEGHLTPWYPTMRLFRQTKSGDWAGLFDQAASELASLIGDPSPYAADASGRISDAIALQSGGRHAEAAKIYRTALPNRSRDAQVYNYLAMAILEDGRRRPDAARAALPFALHSVALRARISDHWSNCAVLFAAMGAQADARRALGFALAANPDHVPSLLSVARRDVSDGKPSPALDRLLQLNASSAFSASFLSNLASILSDADRKQDALVLLRKAIGLEPQSPKLFVQYGALLDLMGKKSDAQTAWEKALTFDLDNADALSNLGVWERNNGSVELACFFQRTAVEKDPTHAEAWNNLGISELEAGRESNAIAAFRQAVTVRPDYADAHLALGMALLNTGDMTNGFKHYEGRLGSDKLGITAGRPNIPLWRGGDPRGMAFLLMAEQGFGDAFQFSRYASWLKERGARAVYIGCRSRLAHLLRTVPGVDGIVSEGERPPAVDAMVYMMSMPALTGMQIDTIPAYPHYLTPDPDRVMRWAEWLAERPGFRVGIVWQGNPDPKVDRGRSFPLERLEPLARIEGVRLISLQKGAGEEQVAALAGRFDVESPGGDFDGGPDAFADTAALMMNLDLIVTSDTAVAHLAGALGRPCWVILRARPEWRWLRDRSDSPWYPTMRLFRRVENEVEQHPFEGVVDRLASALARLVSGDLSERHVRAPASGVRIAKPDPAKLFNRALDLQKGPDKDAAAALYAECLQYPAVAPNALNMLGAIALQNERNARAYHLFAAAEKMGLKKVEFSNNFAIALRRLGKMDAAVERLKSAIAIKETAEAHLSLGNIYRDLFRFVEAEVHYRRAAAMKPDMAKAHRGIGNLMRDIHRPEESLAAFERARALTPEDADLILDHAHAKLFAGDLPGGFLDYEARWLSREMRPRKFPVPRWDGQPVTGKTLLVHGEQGFGDNIQFVRFVEEAAKRVDRLVLEVREPLIGLFRRMRLSRPIEIVEQGRHSATYDLEVPMLSLPLVFKTTLDTIPPPPVFDLDPTRVQDWRDRFAGSERKVGLIWQGNPNARADAGRSPPLASLMPILKMAGLQFVSLQKTDGLDQVAALSLPKPMIVPGSSLGDFEETAAAIAALDLVISSCTATLHLAASLGVPVFGMLKYHADWRWLNERPDSPWYPSLRLFRQPAPGDWGTVASEIRVVLEGWLSE</sequence>
<gene>
    <name evidence="2" type="ORF">Q4481_08160</name>
</gene>
<dbReference type="SMART" id="SM00028">
    <property type="entry name" value="TPR"/>
    <property type="match status" value="14"/>
</dbReference>
<dbReference type="PANTHER" id="PTHR44366:SF1">
    <property type="entry name" value="UDP-N-ACETYLGLUCOSAMINE--PEPTIDE N-ACETYLGLUCOSAMINYLTRANSFERASE 110 KDA SUBUNIT"/>
    <property type="match status" value="1"/>
</dbReference>
<accession>A0ABT8YJP6</accession>
<name>A0ABT8YJP6_9HYPH</name>
<dbReference type="Gene3D" id="3.40.50.2000">
    <property type="entry name" value="Glycogen Phosphorylase B"/>
    <property type="match status" value="3"/>
</dbReference>
<dbReference type="Gene3D" id="1.25.40.10">
    <property type="entry name" value="Tetratricopeptide repeat domain"/>
    <property type="match status" value="5"/>
</dbReference>
<evidence type="ECO:0000313" key="3">
    <source>
        <dbReference type="Proteomes" id="UP001174932"/>
    </source>
</evidence>
<feature type="repeat" description="TPR" evidence="1">
    <location>
        <begin position="1295"/>
        <end position="1328"/>
    </location>
</feature>
<feature type="repeat" description="TPR" evidence="1">
    <location>
        <begin position="181"/>
        <end position="214"/>
    </location>
</feature>
<feature type="repeat" description="TPR" evidence="1">
    <location>
        <begin position="1329"/>
        <end position="1362"/>
    </location>
</feature>
<comment type="caution">
    <text evidence="2">The sequence shown here is derived from an EMBL/GenBank/DDBJ whole genome shotgun (WGS) entry which is preliminary data.</text>
</comment>
<dbReference type="InterPro" id="IPR019734">
    <property type="entry name" value="TPR_rpt"/>
</dbReference>
<proteinExistence type="predicted"/>
<dbReference type="EMBL" id="JAUOZU010000006">
    <property type="protein sequence ID" value="MDO6963928.1"/>
    <property type="molecule type" value="Genomic_DNA"/>
</dbReference>
<dbReference type="Pfam" id="PF13432">
    <property type="entry name" value="TPR_16"/>
    <property type="match status" value="3"/>
</dbReference>
<dbReference type="Pfam" id="PF14559">
    <property type="entry name" value="TPR_19"/>
    <property type="match status" value="1"/>
</dbReference>
<evidence type="ECO:0000256" key="1">
    <source>
        <dbReference type="PROSITE-ProRule" id="PRU00339"/>
    </source>
</evidence>
<dbReference type="RefSeq" id="WP_304375841.1">
    <property type="nucleotide sequence ID" value="NZ_JAUOZU010000006.1"/>
</dbReference>
<dbReference type="InterPro" id="IPR011990">
    <property type="entry name" value="TPR-like_helical_dom_sf"/>
</dbReference>
<protein>
    <submittedName>
        <fullName evidence="2">Tetratricopeptide repeat protein</fullName>
    </submittedName>
</protein>
<dbReference type="InterPro" id="IPR037919">
    <property type="entry name" value="OGT"/>
</dbReference>
<dbReference type="SUPFAM" id="SSF48452">
    <property type="entry name" value="TPR-like"/>
    <property type="match status" value="3"/>
</dbReference>